<evidence type="ECO:0000256" key="8">
    <source>
        <dbReference type="ARBA" id="ARBA00047838"/>
    </source>
</evidence>
<dbReference type="GO" id="GO:0016829">
    <property type="term" value="F:lyase activity"/>
    <property type="evidence" value="ECO:0007669"/>
    <property type="project" value="UniProtKB-KW"/>
</dbReference>
<dbReference type="SUPFAM" id="SSF52317">
    <property type="entry name" value="Class I glutamine amidotransferase-like"/>
    <property type="match status" value="1"/>
</dbReference>
<dbReference type="Gene3D" id="3.40.50.880">
    <property type="match status" value="1"/>
</dbReference>
<dbReference type="InterPro" id="IPR010139">
    <property type="entry name" value="Imidazole-glycPsynth_HisH"/>
</dbReference>
<reference evidence="13 14" key="1">
    <citation type="submission" date="2016-12" db="EMBL/GenBank/DDBJ databases">
        <title>Isolation and genomic insights into novel planktonic Zetaproteobacteria from stratified waters of the Chesapeake Bay.</title>
        <authorList>
            <person name="McAllister S.M."/>
            <person name="Kato S."/>
            <person name="Chan C.S."/>
            <person name="Chiu B.K."/>
            <person name="Field E.K."/>
        </authorList>
    </citation>
    <scope>NUCLEOTIDE SEQUENCE [LARGE SCALE GENOMIC DNA]</scope>
    <source>
        <strain evidence="13 14">CP-8</strain>
    </source>
</reference>
<dbReference type="NCBIfam" id="TIGR01855">
    <property type="entry name" value="IMP_synth_hisH"/>
    <property type="match status" value="1"/>
</dbReference>
<keyword evidence="4 10" id="KW-0378">Hydrolase</keyword>
<dbReference type="RefSeq" id="WP_100264735.1">
    <property type="nucleotide sequence ID" value="NZ_CP018800.1"/>
</dbReference>
<evidence type="ECO:0000256" key="4">
    <source>
        <dbReference type="ARBA" id="ARBA00022801"/>
    </source>
</evidence>
<dbReference type="Pfam" id="PF00117">
    <property type="entry name" value="GATase"/>
    <property type="match status" value="1"/>
</dbReference>
<comment type="catalytic activity">
    <reaction evidence="9 10">
        <text>L-glutamine + H2O = L-glutamate + NH4(+)</text>
        <dbReference type="Rhea" id="RHEA:15889"/>
        <dbReference type="ChEBI" id="CHEBI:15377"/>
        <dbReference type="ChEBI" id="CHEBI:28938"/>
        <dbReference type="ChEBI" id="CHEBI:29985"/>
        <dbReference type="ChEBI" id="CHEBI:58359"/>
        <dbReference type="EC" id="3.5.1.2"/>
    </reaction>
</comment>
<dbReference type="InterPro" id="IPR029062">
    <property type="entry name" value="Class_I_gatase-like"/>
</dbReference>
<keyword evidence="13" id="KW-0808">Transferase</keyword>
<dbReference type="PROSITE" id="PS51273">
    <property type="entry name" value="GATASE_TYPE_1"/>
    <property type="match status" value="1"/>
</dbReference>
<comment type="catalytic activity">
    <reaction evidence="8 10">
        <text>5-[(5-phospho-1-deoxy-D-ribulos-1-ylimino)methylamino]-1-(5-phospho-beta-D-ribosyl)imidazole-4-carboxamide + L-glutamine = D-erythro-1-(imidazol-4-yl)glycerol 3-phosphate + 5-amino-1-(5-phospho-beta-D-ribosyl)imidazole-4-carboxamide + L-glutamate + H(+)</text>
        <dbReference type="Rhea" id="RHEA:24793"/>
        <dbReference type="ChEBI" id="CHEBI:15378"/>
        <dbReference type="ChEBI" id="CHEBI:29985"/>
        <dbReference type="ChEBI" id="CHEBI:58278"/>
        <dbReference type="ChEBI" id="CHEBI:58359"/>
        <dbReference type="ChEBI" id="CHEBI:58475"/>
        <dbReference type="ChEBI" id="CHEBI:58525"/>
        <dbReference type="EC" id="4.3.2.10"/>
    </reaction>
</comment>
<dbReference type="GO" id="GO:0000105">
    <property type="term" value="P:L-histidine biosynthetic process"/>
    <property type="evidence" value="ECO:0007669"/>
    <property type="project" value="UniProtKB-UniRule"/>
</dbReference>
<evidence type="ECO:0000313" key="13">
    <source>
        <dbReference type="EMBL" id="ATX81244.1"/>
    </source>
</evidence>
<evidence type="ECO:0000256" key="10">
    <source>
        <dbReference type="HAMAP-Rule" id="MF_00278"/>
    </source>
</evidence>
<dbReference type="Proteomes" id="UP000231637">
    <property type="component" value="Chromosome"/>
</dbReference>
<dbReference type="UniPathway" id="UPA00031">
    <property type="reaction ID" value="UER00010"/>
</dbReference>
<comment type="pathway">
    <text evidence="1 10">Amino-acid biosynthesis; L-histidine biosynthesis; L-histidine from 5-phospho-alpha-D-ribose 1-diphosphate: step 5/9.</text>
</comment>
<dbReference type="PIRSF" id="PIRSF000495">
    <property type="entry name" value="Amidotransf_hisH"/>
    <property type="match status" value="1"/>
</dbReference>
<name>A0A2K8L8I4_9PROT</name>
<feature type="domain" description="Glutamine amidotransferase" evidence="12">
    <location>
        <begin position="5"/>
        <end position="204"/>
    </location>
</feature>
<evidence type="ECO:0000256" key="3">
    <source>
        <dbReference type="ARBA" id="ARBA00022605"/>
    </source>
</evidence>
<dbReference type="KEGG" id="mfn:Ga0123462_0369"/>
<keyword evidence="5 10" id="KW-0315">Glutamine amidotransferase</keyword>
<dbReference type="AlphaFoldDB" id="A0A2K8L8I4"/>
<dbReference type="PANTHER" id="PTHR42701:SF1">
    <property type="entry name" value="IMIDAZOLE GLYCEROL PHOSPHATE SYNTHASE SUBUNIT HISH"/>
    <property type="match status" value="1"/>
</dbReference>
<evidence type="ECO:0000256" key="9">
    <source>
        <dbReference type="ARBA" id="ARBA00049534"/>
    </source>
</evidence>
<proteinExistence type="inferred from homology"/>
<dbReference type="PROSITE" id="PS51274">
    <property type="entry name" value="GATASE_COBBQ"/>
    <property type="match status" value="1"/>
</dbReference>
<comment type="subcellular location">
    <subcellularLocation>
        <location evidence="10">Cytoplasm</location>
    </subcellularLocation>
</comment>
<evidence type="ECO:0000256" key="6">
    <source>
        <dbReference type="ARBA" id="ARBA00023102"/>
    </source>
</evidence>
<dbReference type="CDD" id="cd01748">
    <property type="entry name" value="GATase1_IGP_Synthase"/>
    <property type="match status" value="1"/>
</dbReference>
<accession>A0A2K8L8I4</accession>
<evidence type="ECO:0000313" key="14">
    <source>
        <dbReference type="Proteomes" id="UP000231637"/>
    </source>
</evidence>
<organism evidence="13 14">
    <name type="scientific">Mariprofundus ferrinatatus</name>
    <dbReference type="NCBI Taxonomy" id="1921087"/>
    <lineage>
        <taxon>Bacteria</taxon>
        <taxon>Pseudomonadati</taxon>
        <taxon>Pseudomonadota</taxon>
        <taxon>Candidatius Mariprofundia</taxon>
        <taxon>Mariprofundales</taxon>
        <taxon>Mariprofundaceae</taxon>
        <taxon>Mariprofundus</taxon>
    </lineage>
</organism>
<comment type="subunit">
    <text evidence="2 10">Heterodimer of HisH and HisF.</text>
</comment>
<dbReference type="GO" id="GO:0000107">
    <property type="term" value="F:imidazoleglycerol-phosphate synthase activity"/>
    <property type="evidence" value="ECO:0007669"/>
    <property type="project" value="UniProtKB-UniRule"/>
</dbReference>
<dbReference type="OrthoDB" id="9807749at2"/>
<feature type="active site" description="Nucleophile" evidence="10 11">
    <location>
        <position position="80"/>
    </location>
</feature>
<comment type="function">
    <text evidence="10">IGPS catalyzes the conversion of PRFAR and glutamine to IGP, AICAR and glutamate. The HisH subunit catalyzes the hydrolysis of glutamine to glutamate and ammonia as part of the synthesis of IGP and AICAR. The resulting ammonia molecule is channeled to the active site of HisF.</text>
</comment>
<evidence type="ECO:0000256" key="2">
    <source>
        <dbReference type="ARBA" id="ARBA00011152"/>
    </source>
</evidence>
<keyword evidence="10" id="KW-0963">Cytoplasm</keyword>
<evidence type="ECO:0000256" key="11">
    <source>
        <dbReference type="PIRSR" id="PIRSR000495-1"/>
    </source>
</evidence>
<keyword evidence="6 10" id="KW-0368">Histidine biosynthesis</keyword>
<feature type="active site" evidence="10 11">
    <location>
        <position position="192"/>
    </location>
</feature>
<evidence type="ECO:0000259" key="12">
    <source>
        <dbReference type="Pfam" id="PF00117"/>
    </source>
</evidence>
<dbReference type="InterPro" id="IPR017926">
    <property type="entry name" value="GATASE"/>
</dbReference>
<dbReference type="EMBL" id="CP018800">
    <property type="protein sequence ID" value="ATX81244.1"/>
    <property type="molecule type" value="Genomic_DNA"/>
</dbReference>
<evidence type="ECO:0000256" key="7">
    <source>
        <dbReference type="ARBA" id="ARBA00023239"/>
    </source>
</evidence>
<dbReference type="EC" id="4.3.2.10" evidence="10"/>
<evidence type="ECO:0000256" key="5">
    <source>
        <dbReference type="ARBA" id="ARBA00022962"/>
    </source>
</evidence>
<dbReference type="EC" id="3.5.1.2" evidence="10"/>
<keyword evidence="7 10" id="KW-0456">Lyase</keyword>
<gene>
    <name evidence="10" type="primary">hisH</name>
    <name evidence="13" type="ORF">Ga0123462_0369</name>
</gene>
<sequence>MKVGLINYGMGNLHSVAKALEKAGGEVELVADAEALKQCDRIVLPGVGAFRDCIGALKASGMETAIRSEVNAGKPFLGICLGMQVLMDLSYEFGRYSGMGLIPGVVRGFPEDHAARGFKIPHMGWNDVIFSSEKEKHPVLQPLEGKQVYYVHSYCCMPENPDHLLAACSYGDYPFAAAIGRDNIVGVQFHPEKSQGAGLALLEAFLQWNP</sequence>
<keyword evidence="3 10" id="KW-0028">Amino-acid biosynthesis</keyword>
<protein>
    <recommendedName>
        <fullName evidence="10">Imidazole glycerol phosphate synthase subunit HisH</fullName>
        <ecNumber evidence="10">4.3.2.10</ecNumber>
    </recommendedName>
    <alternativeName>
        <fullName evidence="10">IGP synthase glutaminase subunit</fullName>
        <ecNumber evidence="10">3.5.1.2</ecNumber>
    </alternativeName>
    <alternativeName>
        <fullName evidence="10">IGP synthase subunit HisH</fullName>
    </alternativeName>
    <alternativeName>
        <fullName evidence="10">ImGP synthase subunit HisH</fullName>
        <shortName evidence="10">IGPS subunit HisH</shortName>
    </alternativeName>
</protein>
<keyword evidence="13" id="KW-0328">Glycosyltransferase</keyword>
<keyword evidence="14" id="KW-1185">Reference proteome</keyword>
<dbReference type="GO" id="GO:0004359">
    <property type="term" value="F:glutaminase activity"/>
    <property type="evidence" value="ECO:0007669"/>
    <property type="project" value="UniProtKB-EC"/>
</dbReference>
<dbReference type="HAMAP" id="MF_00278">
    <property type="entry name" value="HisH"/>
    <property type="match status" value="1"/>
</dbReference>
<dbReference type="GO" id="GO:0005737">
    <property type="term" value="C:cytoplasm"/>
    <property type="evidence" value="ECO:0007669"/>
    <property type="project" value="UniProtKB-SubCell"/>
</dbReference>
<dbReference type="PANTHER" id="PTHR42701">
    <property type="entry name" value="IMIDAZOLE GLYCEROL PHOSPHATE SYNTHASE SUBUNIT HISH"/>
    <property type="match status" value="1"/>
</dbReference>
<evidence type="ECO:0000256" key="1">
    <source>
        <dbReference type="ARBA" id="ARBA00005091"/>
    </source>
</evidence>
<feature type="active site" evidence="10 11">
    <location>
        <position position="190"/>
    </location>
</feature>